<accession>A0A0A1UA47</accession>
<dbReference type="VEuPathDB" id="AmoebaDB:EIN_397350"/>
<dbReference type="Proteomes" id="UP000014680">
    <property type="component" value="Unassembled WGS sequence"/>
</dbReference>
<sequence>MKGRELSPPKVKYSYKKIRDGHVANESVIIALLSQFADVTVHKPFGKSLVSLPFIPVETIKFQKDDYIDVELFIERRLKERKIFDIQNGIDEKTADRRIKKYRIPTTVVFLSDLLNEFGVISISTQTCGKNKACVVYYINTIVTSFGIFTKDKLVEIGRKINEELVLRTLKINERTTIHKGDVVMARLLGM</sequence>
<evidence type="ECO:0000313" key="2">
    <source>
        <dbReference type="Proteomes" id="UP000014680"/>
    </source>
</evidence>
<gene>
    <name evidence="1" type="ORF">EIN_397350</name>
</gene>
<keyword evidence="2" id="KW-1185">Reference proteome</keyword>
<dbReference type="GeneID" id="14890933"/>
<dbReference type="EMBL" id="KB206411">
    <property type="protein sequence ID" value="ELP91855.1"/>
    <property type="molecule type" value="Genomic_DNA"/>
</dbReference>
<reference evidence="1 2" key="1">
    <citation type="submission" date="2012-10" db="EMBL/GenBank/DDBJ databases">
        <authorList>
            <person name="Zafar N."/>
            <person name="Inman J."/>
            <person name="Hall N."/>
            <person name="Lorenzi H."/>
            <person name="Caler E."/>
        </authorList>
    </citation>
    <scope>NUCLEOTIDE SEQUENCE [LARGE SCALE GENOMIC DNA]</scope>
    <source>
        <strain evidence="1 2">IP1</strain>
    </source>
</reference>
<evidence type="ECO:0000313" key="1">
    <source>
        <dbReference type="EMBL" id="ELP91855.1"/>
    </source>
</evidence>
<protein>
    <submittedName>
        <fullName evidence="1">Uncharacterized protein</fullName>
    </submittedName>
</protein>
<name>A0A0A1UA47_ENTIV</name>
<organism evidence="1 2">
    <name type="scientific">Entamoeba invadens IP1</name>
    <dbReference type="NCBI Taxonomy" id="370355"/>
    <lineage>
        <taxon>Eukaryota</taxon>
        <taxon>Amoebozoa</taxon>
        <taxon>Evosea</taxon>
        <taxon>Archamoebae</taxon>
        <taxon>Mastigamoebida</taxon>
        <taxon>Entamoebidae</taxon>
        <taxon>Entamoeba</taxon>
    </lineage>
</organism>
<dbReference type="KEGG" id="eiv:EIN_397350"/>
<proteinExistence type="predicted"/>
<dbReference type="RefSeq" id="XP_004258626.1">
    <property type="nucleotide sequence ID" value="XM_004258578.1"/>
</dbReference>
<dbReference type="AlphaFoldDB" id="A0A0A1UA47"/>